<sequence>MLISVIQDQHIQVHIGDDFFCTGNSFFGNPDYETVSESFKQLHRFVAHGFVVAVVIGDSVTFCHPSVTSGKHTGSEMFG</sequence>
<evidence type="ECO:0000313" key="1">
    <source>
        <dbReference type="EMBL" id="MPN44751.1"/>
    </source>
</evidence>
<comment type="caution">
    <text evidence="1">The sequence shown here is derived from an EMBL/GenBank/DDBJ whole genome shotgun (WGS) entry which is preliminary data.</text>
</comment>
<gene>
    <name evidence="1" type="ORF">SDC9_192316</name>
</gene>
<organism evidence="1">
    <name type="scientific">bioreactor metagenome</name>
    <dbReference type="NCBI Taxonomy" id="1076179"/>
    <lineage>
        <taxon>unclassified sequences</taxon>
        <taxon>metagenomes</taxon>
        <taxon>ecological metagenomes</taxon>
    </lineage>
</organism>
<dbReference type="AlphaFoldDB" id="A0A645I0D4"/>
<reference evidence="1" key="1">
    <citation type="submission" date="2019-08" db="EMBL/GenBank/DDBJ databases">
        <authorList>
            <person name="Kucharzyk K."/>
            <person name="Murdoch R.W."/>
            <person name="Higgins S."/>
            <person name="Loffler F."/>
        </authorList>
    </citation>
    <scope>NUCLEOTIDE SEQUENCE</scope>
</reference>
<protein>
    <submittedName>
        <fullName evidence="1">Uncharacterized protein</fullName>
    </submittedName>
</protein>
<name>A0A645I0D4_9ZZZZ</name>
<accession>A0A645I0D4</accession>
<dbReference type="EMBL" id="VSSQ01104119">
    <property type="protein sequence ID" value="MPN44751.1"/>
    <property type="molecule type" value="Genomic_DNA"/>
</dbReference>
<proteinExistence type="predicted"/>